<keyword evidence="8" id="KW-1185">Reference proteome</keyword>
<gene>
    <name evidence="7" type="ORF">ACFQPE_15945</name>
</gene>
<keyword evidence="4 6" id="KW-1133">Transmembrane helix</keyword>
<sequence>MNSPSDVDVTCDLESVLGGAVFVSVGSLLSMGINVGARAVFARAYSPAAYGVFSLSFTILLIFSMIATVGLRNGLPRQIAFDEADGKESDEAGSQILWSLTLAGLVGSVVGTLIFHFNWEIATHVFHDEAYALPIALVAVAIPLFTLTRIASAAYRGYSSPHERVVFQELGRNVAFLVLLLGVVVVELDYLAAITMLPASLALSTAAFVAHLYRDNPGRFRDDVVARLRDVRIPVTLVRFSYPLMLTALLHQLMTWMDILMLGYFATSRMVGLYDGVRPLVRVIPIVWRGMIFMYIPLVSAMSARGQLTSIRRVYYVLTKWFASATVPLVLVFVFFPASTLHAVFGPSFVVAAPALQLLAVAFCVGNLIGPTGATLIAMGRTRVLMWFNLVAALVNFGLNVLLIPEIGLLGAAMGTTVAMVLRNLLRLALLYRVGRIHAVRRSLLAPLGLTIGVAAALSTAVQGSVSPLGLVVLSLGLTAFFVASFFLTGSVTEEDNVLVSYVTAQARRVRSFRA</sequence>
<evidence type="ECO:0000256" key="2">
    <source>
        <dbReference type="ARBA" id="ARBA00022475"/>
    </source>
</evidence>
<evidence type="ECO:0000313" key="7">
    <source>
        <dbReference type="EMBL" id="MFC7318274.1"/>
    </source>
</evidence>
<feature type="transmembrane region" description="Helical" evidence="6">
    <location>
        <begin position="48"/>
        <end position="71"/>
    </location>
</feature>
<dbReference type="RefSeq" id="WP_276305935.1">
    <property type="nucleotide sequence ID" value="NZ_CP119993.1"/>
</dbReference>
<evidence type="ECO:0000256" key="4">
    <source>
        <dbReference type="ARBA" id="ARBA00022989"/>
    </source>
</evidence>
<dbReference type="Pfam" id="PF01943">
    <property type="entry name" value="Polysacc_synt"/>
    <property type="match status" value="1"/>
</dbReference>
<feature type="transmembrane region" description="Helical" evidence="6">
    <location>
        <begin position="410"/>
        <end position="432"/>
    </location>
</feature>
<feature type="transmembrane region" description="Helical" evidence="6">
    <location>
        <begin position="314"/>
        <end position="336"/>
    </location>
</feature>
<dbReference type="EMBL" id="JBHTBF010000003">
    <property type="protein sequence ID" value="MFC7318274.1"/>
    <property type="molecule type" value="Genomic_DNA"/>
</dbReference>
<dbReference type="PANTHER" id="PTHR30250">
    <property type="entry name" value="PST FAMILY PREDICTED COLANIC ACID TRANSPORTER"/>
    <property type="match status" value="1"/>
</dbReference>
<dbReference type="InterPro" id="IPR002797">
    <property type="entry name" value="Polysacc_synth"/>
</dbReference>
<comment type="caution">
    <text evidence="7">The sequence shown here is derived from an EMBL/GenBank/DDBJ whole genome shotgun (WGS) entry which is preliminary data.</text>
</comment>
<feature type="transmembrane region" description="Helical" evidence="6">
    <location>
        <begin position="242"/>
        <end position="266"/>
    </location>
</feature>
<dbReference type="Proteomes" id="UP001596547">
    <property type="component" value="Unassembled WGS sequence"/>
</dbReference>
<feature type="transmembrane region" description="Helical" evidence="6">
    <location>
        <begin position="96"/>
        <end position="119"/>
    </location>
</feature>
<keyword evidence="3 6" id="KW-0812">Transmembrane</keyword>
<feature type="transmembrane region" description="Helical" evidence="6">
    <location>
        <begin position="468"/>
        <end position="488"/>
    </location>
</feature>
<evidence type="ECO:0000313" key="8">
    <source>
        <dbReference type="Proteomes" id="UP001596547"/>
    </source>
</evidence>
<dbReference type="GeneID" id="79317553"/>
<evidence type="ECO:0000256" key="1">
    <source>
        <dbReference type="ARBA" id="ARBA00004651"/>
    </source>
</evidence>
<reference evidence="7 8" key="1">
    <citation type="journal article" date="2019" name="Int. J. Syst. Evol. Microbiol.">
        <title>The Global Catalogue of Microorganisms (GCM) 10K type strain sequencing project: providing services to taxonomists for standard genome sequencing and annotation.</title>
        <authorList>
            <consortium name="The Broad Institute Genomics Platform"/>
            <consortium name="The Broad Institute Genome Sequencing Center for Infectious Disease"/>
            <person name="Wu L."/>
            <person name="Ma J."/>
        </authorList>
    </citation>
    <scope>NUCLEOTIDE SEQUENCE [LARGE SCALE GENOMIC DNA]</scope>
    <source>
        <strain evidence="7 8">PSR21</strain>
    </source>
</reference>
<name>A0ABD6ACF4_9EURY</name>
<keyword evidence="2" id="KW-1003">Cell membrane</keyword>
<dbReference type="InterPro" id="IPR050833">
    <property type="entry name" value="Poly_Biosynth_Transport"/>
</dbReference>
<keyword evidence="5 6" id="KW-0472">Membrane</keyword>
<feature type="transmembrane region" description="Helical" evidence="6">
    <location>
        <begin position="192"/>
        <end position="213"/>
    </location>
</feature>
<protein>
    <submittedName>
        <fullName evidence="7">Flippase</fullName>
    </submittedName>
</protein>
<feature type="transmembrane region" description="Helical" evidence="6">
    <location>
        <begin position="286"/>
        <end position="302"/>
    </location>
</feature>
<feature type="transmembrane region" description="Helical" evidence="6">
    <location>
        <begin position="131"/>
        <end position="150"/>
    </location>
</feature>
<accession>A0ABD6ACF4</accession>
<dbReference type="PANTHER" id="PTHR30250:SF27">
    <property type="entry name" value="POLYSACCHARIDE BIOSYNTHESIS PROTEIN"/>
    <property type="match status" value="1"/>
</dbReference>
<evidence type="ECO:0000256" key="3">
    <source>
        <dbReference type="ARBA" id="ARBA00022692"/>
    </source>
</evidence>
<evidence type="ECO:0000256" key="6">
    <source>
        <dbReference type="SAM" id="Phobius"/>
    </source>
</evidence>
<feature type="transmembrane region" description="Helical" evidence="6">
    <location>
        <begin position="384"/>
        <end position="404"/>
    </location>
</feature>
<dbReference type="AlphaFoldDB" id="A0ABD6ACF4"/>
<dbReference type="GO" id="GO:0005886">
    <property type="term" value="C:plasma membrane"/>
    <property type="evidence" value="ECO:0007669"/>
    <property type="project" value="UniProtKB-SubCell"/>
</dbReference>
<evidence type="ECO:0000256" key="5">
    <source>
        <dbReference type="ARBA" id="ARBA00023136"/>
    </source>
</evidence>
<comment type="subcellular location">
    <subcellularLocation>
        <location evidence="1">Cell membrane</location>
        <topology evidence="1">Multi-pass membrane protein</topology>
    </subcellularLocation>
</comment>
<feature type="transmembrane region" description="Helical" evidence="6">
    <location>
        <begin position="444"/>
        <end position="462"/>
    </location>
</feature>
<feature type="transmembrane region" description="Helical" evidence="6">
    <location>
        <begin position="356"/>
        <end position="377"/>
    </location>
</feature>
<organism evidence="7 8">
    <name type="scientific">Halomarina halobia</name>
    <dbReference type="NCBI Taxonomy" id="3033386"/>
    <lineage>
        <taxon>Archaea</taxon>
        <taxon>Methanobacteriati</taxon>
        <taxon>Methanobacteriota</taxon>
        <taxon>Stenosarchaea group</taxon>
        <taxon>Halobacteria</taxon>
        <taxon>Halobacteriales</taxon>
        <taxon>Natronomonadaceae</taxon>
        <taxon>Halomarina</taxon>
    </lineage>
</organism>
<dbReference type="CDD" id="cd13128">
    <property type="entry name" value="MATE_Wzx_like"/>
    <property type="match status" value="1"/>
</dbReference>
<proteinExistence type="predicted"/>